<feature type="domain" description="TadE-like" evidence="2">
    <location>
        <begin position="25"/>
        <end position="66"/>
    </location>
</feature>
<dbReference type="EMBL" id="FOMT01000003">
    <property type="protein sequence ID" value="SFE42431.1"/>
    <property type="molecule type" value="Genomic_DNA"/>
</dbReference>
<protein>
    <submittedName>
        <fullName evidence="3">TadE-like protein</fullName>
    </submittedName>
</protein>
<accession>A0A1I2AEN1</accession>
<evidence type="ECO:0000313" key="3">
    <source>
        <dbReference type="EMBL" id="SFE42431.1"/>
    </source>
</evidence>
<evidence type="ECO:0000259" key="2">
    <source>
        <dbReference type="Pfam" id="PF07811"/>
    </source>
</evidence>
<gene>
    <name evidence="3" type="ORF">SAMN05216378_3068</name>
</gene>
<keyword evidence="1" id="KW-0472">Membrane</keyword>
<dbReference type="Proteomes" id="UP000198855">
    <property type="component" value="Unassembled WGS sequence"/>
</dbReference>
<dbReference type="Pfam" id="PF07811">
    <property type="entry name" value="TadE"/>
    <property type="match status" value="1"/>
</dbReference>
<organism evidence="3 4">
    <name type="scientific">Paenibacillus catalpae</name>
    <dbReference type="NCBI Taxonomy" id="1045775"/>
    <lineage>
        <taxon>Bacteria</taxon>
        <taxon>Bacillati</taxon>
        <taxon>Bacillota</taxon>
        <taxon>Bacilli</taxon>
        <taxon>Bacillales</taxon>
        <taxon>Paenibacillaceae</taxon>
        <taxon>Paenibacillus</taxon>
    </lineage>
</organism>
<dbReference type="OrthoDB" id="2703555at2"/>
<feature type="transmembrane region" description="Helical" evidence="1">
    <location>
        <begin position="33"/>
        <end position="53"/>
    </location>
</feature>
<sequence length="241" mass="26702">MMKRIKSSPTNRTRRWLLWLRHTEGSFTLESTLVFPILFLLILMFLLFSMYIYQKVVLYYSASETAERASFSWDNSHRNARNGMLTTGQNDGLYWRVSGDYMLGSLFGITANQTDITLEIPGSQSADELELAGTKLRQAAAWLTGDAGLPFQGNIAYANSLLKREVAVKLKQPVSLAPLELTLGLSEPKTAAAATIVDPVQFIRDVDMVRYYTAKFNNGTSKQQAAKALQAYSGGGKAGKP</sequence>
<evidence type="ECO:0000313" key="4">
    <source>
        <dbReference type="Proteomes" id="UP000198855"/>
    </source>
</evidence>
<name>A0A1I2AEN1_9BACL</name>
<keyword evidence="4" id="KW-1185">Reference proteome</keyword>
<dbReference type="STRING" id="1045775.SAMN05216378_3068"/>
<dbReference type="AlphaFoldDB" id="A0A1I2AEN1"/>
<keyword evidence="1" id="KW-0812">Transmembrane</keyword>
<dbReference type="InterPro" id="IPR012495">
    <property type="entry name" value="TadE-like_dom"/>
</dbReference>
<evidence type="ECO:0000256" key="1">
    <source>
        <dbReference type="SAM" id="Phobius"/>
    </source>
</evidence>
<reference evidence="4" key="1">
    <citation type="submission" date="2016-10" db="EMBL/GenBank/DDBJ databases">
        <authorList>
            <person name="Varghese N."/>
            <person name="Submissions S."/>
        </authorList>
    </citation>
    <scope>NUCLEOTIDE SEQUENCE [LARGE SCALE GENOMIC DNA]</scope>
    <source>
        <strain evidence="4">CGMCC 1.10784</strain>
    </source>
</reference>
<proteinExistence type="predicted"/>
<keyword evidence="1" id="KW-1133">Transmembrane helix</keyword>
<dbReference type="RefSeq" id="WP_091186571.1">
    <property type="nucleotide sequence ID" value="NZ_FOMT01000003.1"/>
</dbReference>